<evidence type="ECO:0000313" key="3">
    <source>
        <dbReference type="Proteomes" id="UP000218334"/>
    </source>
</evidence>
<evidence type="ECO:0000256" key="1">
    <source>
        <dbReference type="SAM" id="MobiDB-lite"/>
    </source>
</evidence>
<dbReference type="EMBL" id="KZ293452">
    <property type="protein sequence ID" value="PBK64407.1"/>
    <property type="molecule type" value="Genomic_DNA"/>
</dbReference>
<dbReference type="AlphaFoldDB" id="A0A2H3BIM5"/>
<sequence length="227" mass="24617">MWTTGVFVNNSVPAFSRRNYDDITEEYALSPAERAKYGKDARKKTVKTKRVSLYLATLDSWKHNKWIDLLNDIKEAVETSSSRKKRKISTLAHSTSPDLVEEEPVVVFQSDPPEPDSDEGSGDEGSASVAGEEDDEGMQDVTVAGDSDADLEEDSGEAQPGSNAGNAMVKAANWVRIELLTSTAVTHDQPIPSPQSEAKFESGPFANPSPHDPSSSSTLVIVTAQYI</sequence>
<name>A0A2H3BIM5_9AGAR</name>
<protein>
    <submittedName>
        <fullName evidence="2">Uncharacterized protein</fullName>
    </submittedName>
</protein>
<dbReference type="Proteomes" id="UP000218334">
    <property type="component" value="Unassembled WGS sequence"/>
</dbReference>
<gene>
    <name evidence="2" type="ORF">ARMSODRAFT_979231</name>
</gene>
<feature type="region of interest" description="Disordered" evidence="1">
    <location>
        <begin position="185"/>
        <end position="218"/>
    </location>
</feature>
<feature type="region of interest" description="Disordered" evidence="1">
    <location>
        <begin position="81"/>
        <end position="166"/>
    </location>
</feature>
<evidence type="ECO:0000313" key="2">
    <source>
        <dbReference type="EMBL" id="PBK64407.1"/>
    </source>
</evidence>
<reference evidence="3" key="1">
    <citation type="journal article" date="2017" name="Nat. Ecol. Evol.">
        <title>Genome expansion and lineage-specific genetic innovations in the forest pathogenic fungi Armillaria.</title>
        <authorList>
            <person name="Sipos G."/>
            <person name="Prasanna A.N."/>
            <person name="Walter M.C."/>
            <person name="O'Connor E."/>
            <person name="Balint B."/>
            <person name="Krizsan K."/>
            <person name="Kiss B."/>
            <person name="Hess J."/>
            <person name="Varga T."/>
            <person name="Slot J."/>
            <person name="Riley R."/>
            <person name="Boka B."/>
            <person name="Rigling D."/>
            <person name="Barry K."/>
            <person name="Lee J."/>
            <person name="Mihaltcheva S."/>
            <person name="LaButti K."/>
            <person name="Lipzen A."/>
            <person name="Waldron R."/>
            <person name="Moloney N.M."/>
            <person name="Sperisen C."/>
            <person name="Kredics L."/>
            <person name="Vagvoelgyi C."/>
            <person name="Patrignani A."/>
            <person name="Fitzpatrick D."/>
            <person name="Nagy I."/>
            <person name="Doyle S."/>
            <person name="Anderson J.B."/>
            <person name="Grigoriev I.V."/>
            <person name="Gueldener U."/>
            <person name="Muensterkoetter M."/>
            <person name="Nagy L.G."/>
        </authorList>
    </citation>
    <scope>NUCLEOTIDE SEQUENCE [LARGE SCALE GENOMIC DNA]</scope>
    <source>
        <strain evidence="3">28-4</strain>
    </source>
</reference>
<organism evidence="2 3">
    <name type="scientific">Armillaria solidipes</name>
    <dbReference type="NCBI Taxonomy" id="1076256"/>
    <lineage>
        <taxon>Eukaryota</taxon>
        <taxon>Fungi</taxon>
        <taxon>Dikarya</taxon>
        <taxon>Basidiomycota</taxon>
        <taxon>Agaricomycotina</taxon>
        <taxon>Agaricomycetes</taxon>
        <taxon>Agaricomycetidae</taxon>
        <taxon>Agaricales</taxon>
        <taxon>Marasmiineae</taxon>
        <taxon>Physalacriaceae</taxon>
        <taxon>Armillaria</taxon>
    </lineage>
</organism>
<accession>A0A2H3BIM5</accession>
<keyword evidence="3" id="KW-1185">Reference proteome</keyword>
<feature type="compositionally biased region" description="Acidic residues" evidence="1">
    <location>
        <begin position="113"/>
        <end position="122"/>
    </location>
</feature>
<feature type="compositionally biased region" description="Acidic residues" evidence="1">
    <location>
        <begin position="147"/>
        <end position="156"/>
    </location>
</feature>
<proteinExistence type="predicted"/>